<evidence type="ECO:0000256" key="3">
    <source>
        <dbReference type="ARBA" id="ARBA00022692"/>
    </source>
</evidence>
<comment type="subcellular location">
    <subcellularLocation>
        <location evidence="1">Cell membrane</location>
        <topology evidence="1">Multi-pass membrane protein</topology>
    </subcellularLocation>
</comment>
<reference evidence="7" key="1">
    <citation type="submission" date="2020-11" db="EMBL/GenBank/DDBJ databases">
        <authorList>
            <person name="Kim M.K."/>
        </authorList>
    </citation>
    <scope>NUCLEOTIDE SEQUENCE</scope>
    <source>
        <strain evidence="7">BT350</strain>
    </source>
</reference>
<proteinExistence type="predicted"/>
<feature type="transmembrane region" description="Helical" evidence="6">
    <location>
        <begin position="219"/>
        <end position="242"/>
    </location>
</feature>
<evidence type="ECO:0000256" key="4">
    <source>
        <dbReference type="ARBA" id="ARBA00022989"/>
    </source>
</evidence>
<evidence type="ECO:0000313" key="8">
    <source>
        <dbReference type="Proteomes" id="UP000599312"/>
    </source>
</evidence>
<accession>A0A931BRT2</accession>
<evidence type="ECO:0000256" key="1">
    <source>
        <dbReference type="ARBA" id="ARBA00004651"/>
    </source>
</evidence>
<evidence type="ECO:0000256" key="5">
    <source>
        <dbReference type="ARBA" id="ARBA00023136"/>
    </source>
</evidence>
<sequence>MRHLEKPVVLDLQRPTNVAARIVGGVRSYAANALLVALLALAPFLFESHIVGSLTRGMIYGMAACAVGFIIRCGGMVSFGHAAYFGLGAYSVLIAQKIGLTEALLIWPIAVLVSAAASLAIGSLSLRTRGVSFIMITLGFAQMVYFVISSVQGLGGADGLGLQARNQIGGVSLESPTRFHFVVLALLLVVFCVLSRVGRSPLGMALAGIRQNERRLKALGYNTTRLQLTAFVLSAAITGLAGALAAEFYLYVSPGLLHWIVSGELLVMATLGGVTALMGGLFGALVLLLAEVLISEFTTYWRMALGPVVIVAVLYLRQGLQPALQKMLGGGRD</sequence>
<dbReference type="AlphaFoldDB" id="A0A931BRT2"/>
<dbReference type="Proteomes" id="UP000599312">
    <property type="component" value="Unassembled WGS sequence"/>
</dbReference>
<dbReference type="Pfam" id="PF02653">
    <property type="entry name" value="BPD_transp_2"/>
    <property type="match status" value="1"/>
</dbReference>
<comment type="caution">
    <text evidence="7">The sequence shown here is derived from an EMBL/GenBank/DDBJ whole genome shotgun (WGS) entry which is preliminary data.</text>
</comment>
<keyword evidence="8" id="KW-1185">Reference proteome</keyword>
<feature type="transmembrane region" description="Helical" evidence="6">
    <location>
        <begin position="131"/>
        <end position="148"/>
    </location>
</feature>
<protein>
    <submittedName>
        <fullName evidence="7">Branched-chain amino acid ABC transporter permease</fullName>
    </submittedName>
</protein>
<feature type="transmembrane region" description="Helical" evidence="6">
    <location>
        <begin position="29"/>
        <end position="46"/>
    </location>
</feature>
<feature type="transmembrane region" description="Helical" evidence="6">
    <location>
        <begin position="300"/>
        <end position="317"/>
    </location>
</feature>
<dbReference type="GO" id="GO:0015658">
    <property type="term" value="F:branched-chain amino acid transmembrane transporter activity"/>
    <property type="evidence" value="ECO:0007669"/>
    <property type="project" value="InterPro"/>
</dbReference>
<keyword evidence="2" id="KW-1003">Cell membrane</keyword>
<keyword evidence="4 6" id="KW-1133">Transmembrane helix</keyword>
<evidence type="ECO:0000313" key="7">
    <source>
        <dbReference type="EMBL" id="MBF9234853.1"/>
    </source>
</evidence>
<feature type="transmembrane region" description="Helical" evidence="6">
    <location>
        <begin position="104"/>
        <end position="124"/>
    </location>
</feature>
<gene>
    <name evidence="7" type="ORF">I2H38_15875</name>
</gene>
<feature type="transmembrane region" description="Helical" evidence="6">
    <location>
        <begin position="179"/>
        <end position="198"/>
    </location>
</feature>
<keyword evidence="3 6" id="KW-0812">Transmembrane</keyword>
<dbReference type="RefSeq" id="WP_196272837.1">
    <property type="nucleotide sequence ID" value="NZ_JADQDO010000008.1"/>
</dbReference>
<feature type="transmembrane region" description="Helical" evidence="6">
    <location>
        <begin position="58"/>
        <end position="84"/>
    </location>
</feature>
<evidence type="ECO:0000256" key="6">
    <source>
        <dbReference type="SAM" id="Phobius"/>
    </source>
</evidence>
<dbReference type="CDD" id="cd06581">
    <property type="entry name" value="TM_PBP1_LivM_like"/>
    <property type="match status" value="1"/>
</dbReference>
<dbReference type="PANTHER" id="PTHR30482">
    <property type="entry name" value="HIGH-AFFINITY BRANCHED-CHAIN AMINO ACID TRANSPORT SYSTEM PERMEASE"/>
    <property type="match status" value="1"/>
</dbReference>
<feature type="transmembrane region" description="Helical" evidence="6">
    <location>
        <begin position="274"/>
        <end position="294"/>
    </location>
</feature>
<dbReference type="InterPro" id="IPR043428">
    <property type="entry name" value="LivM-like"/>
</dbReference>
<dbReference type="GO" id="GO:0005886">
    <property type="term" value="C:plasma membrane"/>
    <property type="evidence" value="ECO:0007669"/>
    <property type="project" value="UniProtKB-SubCell"/>
</dbReference>
<organism evidence="7 8">
    <name type="scientific">Microvirga alba</name>
    <dbReference type="NCBI Taxonomy" id="2791025"/>
    <lineage>
        <taxon>Bacteria</taxon>
        <taxon>Pseudomonadati</taxon>
        <taxon>Pseudomonadota</taxon>
        <taxon>Alphaproteobacteria</taxon>
        <taxon>Hyphomicrobiales</taxon>
        <taxon>Methylobacteriaceae</taxon>
        <taxon>Microvirga</taxon>
    </lineage>
</organism>
<dbReference type="EMBL" id="JADQDO010000008">
    <property type="protein sequence ID" value="MBF9234853.1"/>
    <property type="molecule type" value="Genomic_DNA"/>
</dbReference>
<dbReference type="PANTHER" id="PTHR30482:SF17">
    <property type="entry name" value="ABC TRANSPORTER ATP-BINDING PROTEIN"/>
    <property type="match status" value="1"/>
</dbReference>
<evidence type="ECO:0000256" key="2">
    <source>
        <dbReference type="ARBA" id="ARBA00022475"/>
    </source>
</evidence>
<keyword evidence="5 6" id="KW-0472">Membrane</keyword>
<name>A0A931BRT2_9HYPH</name>
<dbReference type="InterPro" id="IPR001851">
    <property type="entry name" value="ABC_transp_permease"/>
</dbReference>